<gene>
    <name evidence="3" type="ORF">A2Y62_07315</name>
</gene>
<protein>
    <recommendedName>
        <fullName evidence="2">NADH:ubiquinone oxidoreductase intermediate-associated protein 30 domain-containing protein</fullName>
    </recommendedName>
</protein>
<name>A0A1F5VIZ5_9BACT</name>
<dbReference type="AlphaFoldDB" id="A0A1F5VIZ5"/>
<dbReference type="EMBL" id="MFGW01000164">
    <property type="protein sequence ID" value="OGF63437.1"/>
    <property type="molecule type" value="Genomic_DNA"/>
</dbReference>
<keyword evidence="1" id="KW-0472">Membrane</keyword>
<evidence type="ECO:0000313" key="3">
    <source>
        <dbReference type="EMBL" id="OGF63437.1"/>
    </source>
</evidence>
<proteinExistence type="predicted"/>
<keyword evidence="1" id="KW-1133">Transmembrane helix</keyword>
<sequence>MKKLFKIIFIILLCLLVIQLYLILSFHKEKNDNPLPPLYLKGAYHVHSLFSDGGGDIHEITRAASQANLDFVILTDHGRPNFKSSNTTQYLNNILLIGASEFSLYSGHMTAIGYKIPEYIYPPEPQEAINEIMRDKGICFISHPFDSKIPWSDWNIENFNGIEILNSYDSAKNASLLKTALLPLRYLFSPVYALTSLFPYPQKEMKQWDLFLTKGHYFGIYALDAHAKLSLSKSYRVKIPSYLTMFKILTLYIKTDHTLRNNTHSDAAAIISALRAGNFFSVIESLASANGFENYYLQKDGQKIEMGGSSHQTGGSLVFILPFPFATDIIIIKDGTLYKKIIHNTQKQLSVQINEPGVYRSELFISQNHFSYLPWITANPFFIDIQKINKKEPDSKMTKKLFNAENYFHIEKNKQSTAQQNYEQTEENKWQVNFNFHLKEESQHDKNFWTALARRENMDFSAYHGFIMEAKGIKRMRFSLQFRTSHNHIETIYQHTFLLEQQWQKITIPFDNFYQISGTEQKSNLQNITSFFILINADTAFPESSGTINIKKFGLY</sequence>
<dbReference type="InterPro" id="IPR016195">
    <property type="entry name" value="Pol/histidinol_Pase-like"/>
</dbReference>
<accession>A0A1F5VIZ5</accession>
<evidence type="ECO:0000256" key="1">
    <source>
        <dbReference type="SAM" id="Phobius"/>
    </source>
</evidence>
<dbReference type="SUPFAM" id="SSF49785">
    <property type="entry name" value="Galactose-binding domain-like"/>
    <property type="match status" value="1"/>
</dbReference>
<dbReference type="InterPro" id="IPR013857">
    <property type="entry name" value="NADH-UbQ_OxRdtase-assoc_prot30"/>
</dbReference>
<dbReference type="Proteomes" id="UP000178943">
    <property type="component" value="Unassembled WGS sequence"/>
</dbReference>
<dbReference type="SUPFAM" id="SSF89550">
    <property type="entry name" value="PHP domain-like"/>
    <property type="match status" value="1"/>
</dbReference>
<evidence type="ECO:0000313" key="4">
    <source>
        <dbReference type="Proteomes" id="UP000178943"/>
    </source>
</evidence>
<reference evidence="3 4" key="1">
    <citation type="journal article" date="2016" name="Nat. Commun.">
        <title>Thousands of microbial genomes shed light on interconnected biogeochemical processes in an aquifer system.</title>
        <authorList>
            <person name="Anantharaman K."/>
            <person name="Brown C.T."/>
            <person name="Hug L.A."/>
            <person name="Sharon I."/>
            <person name="Castelle C.J."/>
            <person name="Probst A.J."/>
            <person name="Thomas B.C."/>
            <person name="Singh A."/>
            <person name="Wilkins M.J."/>
            <person name="Karaoz U."/>
            <person name="Brodie E.L."/>
            <person name="Williams K.H."/>
            <person name="Hubbard S.S."/>
            <person name="Banfield J.F."/>
        </authorList>
    </citation>
    <scope>NUCLEOTIDE SEQUENCE [LARGE SCALE GENOMIC DNA]</scope>
</reference>
<organism evidence="3 4">
    <name type="scientific">Candidatus Fischerbacteria bacterium RBG_13_37_8</name>
    <dbReference type="NCBI Taxonomy" id="1817863"/>
    <lineage>
        <taxon>Bacteria</taxon>
        <taxon>Candidatus Fischeribacteriota</taxon>
    </lineage>
</organism>
<feature type="transmembrane region" description="Helical" evidence="1">
    <location>
        <begin position="7"/>
        <end position="26"/>
    </location>
</feature>
<keyword evidence="1" id="KW-0812">Transmembrane</keyword>
<dbReference type="InterPro" id="IPR008979">
    <property type="entry name" value="Galactose-bd-like_sf"/>
</dbReference>
<dbReference type="Gene3D" id="3.20.20.140">
    <property type="entry name" value="Metal-dependent hydrolases"/>
    <property type="match status" value="1"/>
</dbReference>
<comment type="caution">
    <text evidence="3">The sequence shown here is derived from an EMBL/GenBank/DDBJ whole genome shotgun (WGS) entry which is preliminary data.</text>
</comment>
<feature type="domain" description="NADH:ubiquinone oxidoreductase intermediate-associated protein 30" evidence="2">
    <location>
        <begin position="453"/>
        <end position="538"/>
    </location>
</feature>
<dbReference type="STRING" id="1817863.A2Y62_07315"/>
<evidence type="ECO:0000259" key="2">
    <source>
        <dbReference type="Pfam" id="PF08547"/>
    </source>
</evidence>
<dbReference type="Pfam" id="PF08547">
    <property type="entry name" value="CIA30"/>
    <property type="match status" value="1"/>
</dbReference>